<name>A0A3B0W0K5_9ZZZZ</name>
<dbReference type="Pfam" id="PF12055">
    <property type="entry name" value="DUF3536"/>
    <property type="match status" value="1"/>
</dbReference>
<evidence type="ECO:0000313" key="1">
    <source>
        <dbReference type="EMBL" id="VAW49375.1"/>
    </source>
</evidence>
<dbReference type="InterPro" id="IPR021923">
    <property type="entry name" value="DUF3536"/>
</dbReference>
<feature type="non-terminal residue" evidence="1">
    <location>
        <position position="1"/>
    </location>
</feature>
<gene>
    <name evidence="1" type="ORF">MNBD_GAMMA03-1695</name>
</gene>
<sequence>YDRYVRSTKVDLLRVGAHYAISSLFEDYAQETSVYCYTIRHETLERYEAGKQRIIFGQAHICSQVTLEEEAVSFCVFHFGDHNLNGGIRLRMGKDEFHVMCEEIKKIFFKSDIPEVLHLMHKHFGSDNYSLWHLFKQEQRKIFDLIFKYNLEEIEVHYRRIYRDYYPLMQARSNLDIQLPKVLENTVEFILSRDLFRLLKEDNTQIQKLAKTVEEIRRWNFDMDKPALSYLAGRRITAFMEKILEFPEDIVLLQQLDELLDVLKSLSLDLDLGQAQNIFFKAGKQFYHEKKKRAEHEEGPQKWIKAFDEIGVFLQVKFA</sequence>
<protein>
    <recommendedName>
        <fullName evidence="2">DUF3536 domain-containing protein</fullName>
    </recommendedName>
</protein>
<proteinExistence type="predicted"/>
<dbReference type="EMBL" id="UOFC01000279">
    <property type="protein sequence ID" value="VAW49375.1"/>
    <property type="molecule type" value="Genomic_DNA"/>
</dbReference>
<accession>A0A3B0W0K5</accession>
<evidence type="ECO:0008006" key="2">
    <source>
        <dbReference type="Google" id="ProtNLM"/>
    </source>
</evidence>
<organism evidence="1">
    <name type="scientific">hydrothermal vent metagenome</name>
    <dbReference type="NCBI Taxonomy" id="652676"/>
    <lineage>
        <taxon>unclassified sequences</taxon>
        <taxon>metagenomes</taxon>
        <taxon>ecological metagenomes</taxon>
    </lineage>
</organism>
<dbReference type="AlphaFoldDB" id="A0A3B0W0K5"/>
<reference evidence="1" key="1">
    <citation type="submission" date="2018-06" db="EMBL/GenBank/DDBJ databases">
        <authorList>
            <person name="Zhirakovskaya E."/>
        </authorList>
    </citation>
    <scope>NUCLEOTIDE SEQUENCE</scope>
</reference>